<evidence type="ECO:0000313" key="2">
    <source>
        <dbReference type="Proteomes" id="UP000092093"/>
    </source>
</evidence>
<proteinExistence type="predicted"/>
<organism evidence="1 2">
    <name type="scientific">Aphanizomenon flos-aquae WA102</name>
    <dbReference type="NCBI Taxonomy" id="1710896"/>
    <lineage>
        <taxon>Bacteria</taxon>
        <taxon>Bacillati</taxon>
        <taxon>Cyanobacteriota</taxon>
        <taxon>Cyanophyceae</taxon>
        <taxon>Nostocales</taxon>
        <taxon>Aphanizomenonaceae</taxon>
        <taxon>Aphanizomenon</taxon>
    </lineage>
</organism>
<dbReference type="AlphaFoldDB" id="A0A1B7WVY1"/>
<comment type="caution">
    <text evidence="1">The sequence shown here is derived from an EMBL/GenBank/DDBJ whole genome shotgun (WGS) entry which is preliminary data.</text>
</comment>
<name>A0A1B7WVY1_APHFL</name>
<dbReference type="Proteomes" id="UP000092093">
    <property type="component" value="Unassembled WGS sequence"/>
</dbReference>
<gene>
    <name evidence="1" type="ORF">AN484_21370</name>
</gene>
<accession>A0A1B7WVY1</accession>
<dbReference type="EMBL" id="LJOW01000153">
    <property type="protein sequence ID" value="OBQ41254.1"/>
    <property type="molecule type" value="Genomic_DNA"/>
</dbReference>
<evidence type="ECO:0000313" key="1">
    <source>
        <dbReference type="EMBL" id="OBQ41254.1"/>
    </source>
</evidence>
<sequence>MRPISVSKNLTAATATTLYTVPTGYYAKCVLIHACNTSPSKHISFSWYDASTATTTLIVSEQVLSARTTLSLISETQYFVMEEGDYLTATSEAGSTFSVLATFEETGLTRQ</sequence>
<protein>
    <submittedName>
        <fullName evidence="1">Uncharacterized protein</fullName>
    </submittedName>
</protein>
<reference evidence="1 2" key="1">
    <citation type="submission" date="2015-09" db="EMBL/GenBank/DDBJ databases">
        <title>Aphanizomenon flos-aquae WA102.</title>
        <authorList>
            <person name="Driscoll C."/>
        </authorList>
    </citation>
    <scope>NUCLEOTIDE SEQUENCE [LARGE SCALE GENOMIC DNA]</scope>
    <source>
        <strain evidence="1">WA102</strain>
    </source>
</reference>